<dbReference type="InterPro" id="IPR001554">
    <property type="entry name" value="Glyco_hydro_14"/>
</dbReference>
<name>A0AAW1QFT6_9CHLO</name>
<evidence type="ECO:0000256" key="1">
    <source>
        <dbReference type="ARBA" id="ARBA00005652"/>
    </source>
</evidence>
<keyword evidence="5" id="KW-0326">Glycosidase</keyword>
<comment type="similarity">
    <text evidence="1 5">Belongs to the glycosyl hydrolase 14 family.</text>
</comment>
<evidence type="ECO:0000256" key="2">
    <source>
        <dbReference type="ARBA" id="ARBA00023277"/>
    </source>
</evidence>
<protein>
    <recommendedName>
        <fullName evidence="5">Beta-amylase</fullName>
        <ecNumber evidence="5">3.2.1.2</ecNumber>
    </recommendedName>
</protein>
<dbReference type="Gene3D" id="3.20.20.80">
    <property type="entry name" value="Glycosidases"/>
    <property type="match status" value="1"/>
</dbReference>
<proteinExistence type="inferred from homology"/>
<comment type="catalytic activity">
    <reaction evidence="5">
        <text>Hydrolysis of (1-&gt;4)-alpha-D-glucosidic linkages in polysaccharides so as to remove successive maltose units from the non-reducing ends of the chains.</text>
        <dbReference type="EC" id="3.2.1.2"/>
    </reaction>
</comment>
<dbReference type="PANTHER" id="PTHR31352">
    <property type="entry name" value="BETA-AMYLASE 1, CHLOROPLASTIC"/>
    <property type="match status" value="1"/>
</dbReference>
<dbReference type="InterPro" id="IPR017853">
    <property type="entry name" value="GH"/>
</dbReference>
<keyword evidence="7" id="KW-1185">Reference proteome</keyword>
<accession>A0AAW1QFT6</accession>
<evidence type="ECO:0000256" key="5">
    <source>
        <dbReference type="RuleBase" id="RU000509"/>
    </source>
</evidence>
<feature type="active site" description="Proton acceptor" evidence="4">
    <location>
        <position position="409"/>
    </location>
</feature>
<dbReference type="Pfam" id="PF01373">
    <property type="entry name" value="Glyco_hydro_14"/>
    <property type="match status" value="1"/>
</dbReference>
<keyword evidence="2 5" id="KW-0119">Carbohydrate metabolism</keyword>
<evidence type="ECO:0000313" key="6">
    <source>
        <dbReference type="EMBL" id="KAK9820271.1"/>
    </source>
</evidence>
<dbReference type="GO" id="GO:0000272">
    <property type="term" value="P:polysaccharide catabolic process"/>
    <property type="evidence" value="ECO:0007669"/>
    <property type="project" value="UniProtKB-KW"/>
</dbReference>
<evidence type="ECO:0000256" key="3">
    <source>
        <dbReference type="ARBA" id="ARBA00023326"/>
    </source>
</evidence>
<feature type="active site" description="Proton donor" evidence="4">
    <location>
        <position position="211"/>
    </location>
</feature>
<evidence type="ECO:0000313" key="7">
    <source>
        <dbReference type="Proteomes" id="UP001489004"/>
    </source>
</evidence>
<comment type="caution">
    <text evidence="6">The sequence shown here is derived from an EMBL/GenBank/DDBJ whole genome shotgun (WGS) entry which is preliminary data.</text>
</comment>
<dbReference type="GO" id="GO:0016161">
    <property type="term" value="F:beta-amylase activity"/>
    <property type="evidence" value="ECO:0007669"/>
    <property type="project" value="UniProtKB-EC"/>
</dbReference>
<dbReference type="EC" id="3.2.1.2" evidence="5"/>
<organism evidence="6 7">
    <name type="scientific">[Myrmecia] bisecta</name>
    <dbReference type="NCBI Taxonomy" id="41462"/>
    <lineage>
        <taxon>Eukaryota</taxon>
        <taxon>Viridiplantae</taxon>
        <taxon>Chlorophyta</taxon>
        <taxon>core chlorophytes</taxon>
        <taxon>Trebouxiophyceae</taxon>
        <taxon>Trebouxiales</taxon>
        <taxon>Trebouxiaceae</taxon>
        <taxon>Myrmecia</taxon>
    </lineage>
</organism>
<dbReference type="AlphaFoldDB" id="A0AAW1QFT6"/>
<evidence type="ECO:0000256" key="4">
    <source>
        <dbReference type="PIRSR" id="PIRSR601554-1"/>
    </source>
</evidence>
<keyword evidence="5" id="KW-0378">Hydrolase</keyword>
<dbReference type="SUPFAM" id="SSF51445">
    <property type="entry name" value="(Trans)glycosidases"/>
    <property type="match status" value="1"/>
</dbReference>
<dbReference type="PANTHER" id="PTHR31352:SF1">
    <property type="entry name" value="BETA-AMYLASE 3, CHLOROPLASTIC"/>
    <property type="match status" value="1"/>
</dbReference>
<dbReference type="EMBL" id="JALJOR010000003">
    <property type="protein sequence ID" value="KAK9820271.1"/>
    <property type="molecule type" value="Genomic_DNA"/>
</dbReference>
<keyword evidence="3 5" id="KW-0624">Polysaccharide degradation</keyword>
<sequence length="510" mass="56512">MLQTVKSWWRGRSTRRRHCCESSRSADREAAVRPHNTSQSHRVQLFVALDKQIVSPANHISGSTLRATAAGLGALRCLGVEGVVLEVWWGLVEAAGPGQYDWSSNHTLLQKLRELGLTVKVELCFHGNSHISLPPWVLDAGQHDPDIFFTDAELGRCFDCLSLGVDGLPVLHGRTPLHVYTNLMTAFRDEFADYLGTTIVECTIGLGPGGELRYPSTPMHRWEFPGVGEFQCYDRYMLASLRACSREVGQPDWGEETGKGPHDAGHYCRWPHQTGFFNPAGAWTTPYGTFFLQWYSELLLKHGSRVLSSAATVFARSGALLAAKVPSLHWWYNTPSRAAELTAGIFNTHKRDGYTPVVALLARANAKLLVGNAEMRNTEQPLHAACGPEEQLLQWRTTAAALGVPVGLENTLLRFDPAAYNKLETTIYTPCCSEGIDLPRPASLTFKHMCNDLFEPANWHDFKLFVRKLGSHEEDRGFGRSQLLWADYGGQDAALPESGLSPRQQAAAMV</sequence>
<reference evidence="6 7" key="1">
    <citation type="journal article" date="2024" name="Nat. Commun.">
        <title>Phylogenomics reveals the evolutionary origins of lichenization in chlorophyte algae.</title>
        <authorList>
            <person name="Puginier C."/>
            <person name="Libourel C."/>
            <person name="Otte J."/>
            <person name="Skaloud P."/>
            <person name="Haon M."/>
            <person name="Grisel S."/>
            <person name="Petersen M."/>
            <person name="Berrin J.G."/>
            <person name="Delaux P.M."/>
            <person name="Dal Grande F."/>
            <person name="Keller J."/>
        </authorList>
    </citation>
    <scope>NUCLEOTIDE SEQUENCE [LARGE SCALE GENOMIC DNA]</scope>
    <source>
        <strain evidence="6 7">SAG 2043</strain>
    </source>
</reference>
<dbReference type="Proteomes" id="UP001489004">
    <property type="component" value="Unassembled WGS sequence"/>
</dbReference>
<gene>
    <name evidence="6" type="ORF">WJX72_008396</name>
</gene>
<dbReference type="PRINTS" id="PR00750">
    <property type="entry name" value="BETAAMYLASE"/>
</dbReference>